<dbReference type="FunFam" id="1.10.287.130:FF:000037">
    <property type="entry name" value="Hybrid sensor histidine kinase/response regulator"/>
    <property type="match status" value="1"/>
</dbReference>
<keyword evidence="3 4" id="KW-0597">Phosphoprotein</keyword>
<evidence type="ECO:0000256" key="4">
    <source>
        <dbReference type="PROSITE-ProRule" id="PRU00169"/>
    </source>
</evidence>
<dbReference type="SUPFAM" id="SSF55785">
    <property type="entry name" value="PYP-like sensor domain (PAS domain)"/>
    <property type="match status" value="1"/>
</dbReference>
<dbReference type="GO" id="GO:0000155">
    <property type="term" value="F:phosphorelay sensor kinase activity"/>
    <property type="evidence" value="ECO:0007669"/>
    <property type="project" value="InterPro"/>
</dbReference>
<protein>
    <recommendedName>
        <fullName evidence="2">histidine kinase</fullName>
        <ecNumber evidence="2">2.7.13.3</ecNumber>
    </recommendedName>
</protein>
<organism evidence="7 8">
    <name type="scientific">Cognatishimia maritima</name>
    <dbReference type="NCBI Taxonomy" id="870908"/>
    <lineage>
        <taxon>Bacteria</taxon>
        <taxon>Pseudomonadati</taxon>
        <taxon>Pseudomonadota</taxon>
        <taxon>Alphaproteobacteria</taxon>
        <taxon>Rhodobacterales</taxon>
        <taxon>Paracoccaceae</taxon>
        <taxon>Cognatishimia</taxon>
    </lineage>
</organism>
<dbReference type="SMART" id="SM00448">
    <property type="entry name" value="REC"/>
    <property type="match status" value="1"/>
</dbReference>
<name>A0A1M5IPZ3_9RHOB</name>
<comment type="catalytic activity">
    <reaction evidence="1">
        <text>ATP + protein L-histidine = ADP + protein N-phospho-L-histidine.</text>
        <dbReference type="EC" id="2.7.13.3"/>
    </reaction>
</comment>
<dbReference type="SUPFAM" id="SSF52172">
    <property type="entry name" value="CheY-like"/>
    <property type="match status" value="1"/>
</dbReference>
<feature type="domain" description="Response regulatory" evidence="6">
    <location>
        <begin position="388"/>
        <end position="504"/>
    </location>
</feature>
<dbReference type="PROSITE" id="PS50110">
    <property type="entry name" value="RESPONSE_REGULATORY"/>
    <property type="match status" value="1"/>
</dbReference>
<dbReference type="InterPro" id="IPR003661">
    <property type="entry name" value="HisK_dim/P_dom"/>
</dbReference>
<evidence type="ECO:0000313" key="8">
    <source>
        <dbReference type="Proteomes" id="UP000184211"/>
    </source>
</evidence>
<dbReference type="Pfam" id="PF00512">
    <property type="entry name" value="HisKA"/>
    <property type="match status" value="1"/>
</dbReference>
<dbReference type="InterPro" id="IPR036097">
    <property type="entry name" value="HisK_dim/P_sf"/>
</dbReference>
<dbReference type="OrthoDB" id="9796100at2"/>
<dbReference type="PANTHER" id="PTHR43065">
    <property type="entry name" value="SENSOR HISTIDINE KINASE"/>
    <property type="match status" value="1"/>
</dbReference>
<dbReference type="SUPFAM" id="SSF55874">
    <property type="entry name" value="ATPase domain of HSP90 chaperone/DNA topoisomerase II/histidine kinase"/>
    <property type="match status" value="1"/>
</dbReference>
<evidence type="ECO:0000256" key="2">
    <source>
        <dbReference type="ARBA" id="ARBA00012438"/>
    </source>
</evidence>
<dbReference type="PRINTS" id="PR00344">
    <property type="entry name" value="BCTRLSENSOR"/>
</dbReference>
<dbReference type="Proteomes" id="UP000184211">
    <property type="component" value="Unassembled WGS sequence"/>
</dbReference>
<dbReference type="STRING" id="870908.SAMN04488044_0410"/>
<keyword evidence="8" id="KW-1185">Reference proteome</keyword>
<evidence type="ECO:0000259" key="6">
    <source>
        <dbReference type="PROSITE" id="PS50110"/>
    </source>
</evidence>
<dbReference type="InterPro" id="IPR001789">
    <property type="entry name" value="Sig_transdc_resp-reg_receiver"/>
</dbReference>
<feature type="domain" description="Histidine kinase" evidence="5">
    <location>
        <begin position="142"/>
        <end position="365"/>
    </location>
</feature>
<dbReference type="CDD" id="cd00082">
    <property type="entry name" value="HisKA"/>
    <property type="match status" value="1"/>
</dbReference>
<dbReference type="Gene3D" id="3.30.450.20">
    <property type="entry name" value="PAS domain"/>
    <property type="match status" value="1"/>
</dbReference>
<reference evidence="8" key="1">
    <citation type="submission" date="2016-11" db="EMBL/GenBank/DDBJ databases">
        <authorList>
            <person name="Varghese N."/>
            <person name="Submissions S."/>
        </authorList>
    </citation>
    <scope>NUCLEOTIDE SEQUENCE [LARGE SCALE GENOMIC DNA]</scope>
    <source>
        <strain evidence="8">DSM 28223</strain>
    </source>
</reference>
<keyword evidence="7" id="KW-0418">Kinase</keyword>
<gene>
    <name evidence="7" type="ORF">SAMN04488044_0410</name>
</gene>
<feature type="modified residue" description="4-aspartylphosphate" evidence="4">
    <location>
        <position position="439"/>
    </location>
</feature>
<evidence type="ECO:0000313" key="7">
    <source>
        <dbReference type="EMBL" id="SHG30398.1"/>
    </source>
</evidence>
<evidence type="ECO:0000256" key="1">
    <source>
        <dbReference type="ARBA" id="ARBA00000085"/>
    </source>
</evidence>
<sequence>MTDLQTQRTQRDPGITYEDMPVATLKVDTHGTILSANKRARDLMGPQLADKPRLGDVMEGLGRPMLAWLGEAAEGRSQNLTEFLRIKRDDREVFVQMTLGRVVRDERVDLYAVLHDATELKTLEAQFVQSQKMQAIGQLAGGIAHDFNNLLTAISGHCDLLLLDRDDSDPAHADLMQIHQNANRAAALVAQLLAYSRKQTLQPKTVDLRALIDGLTKLLRRLLGTDINLIVKHGSDLGAVFLDPQQLEQVVINLVVNARDAMPKGGDVVLQTANLHLETPEQRDRATVPKGDYVTITVKDSGVGISPDKQRKIFEPFFTTKRVGEGTGLGLSTAYGIVKQSGGFIFVESAEGEGAAFTLLFPTATTAGGLHEHASIKRNATLPAMKGTILLVEDETPVRAFAARALQLKGFQVTQAASGEVALAIVQSGDKQFDLIVSDVAMPGLDGPTWAEDAMRTIPTLPVIFMSGYAEEKLGALPDALSHAVFLPKPFSLSDLIAAVQDQLRGASP</sequence>
<dbReference type="Gene3D" id="3.30.565.10">
    <property type="entry name" value="Histidine kinase-like ATPase, C-terminal domain"/>
    <property type="match status" value="1"/>
</dbReference>
<dbReference type="InterPro" id="IPR036890">
    <property type="entry name" value="HATPase_C_sf"/>
</dbReference>
<dbReference type="InterPro" id="IPR003594">
    <property type="entry name" value="HATPase_dom"/>
</dbReference>
<dbReference type="Gene3D" id="1.10.287.130">
    <property type="match status" value="1"/>
</dbReference>
<dbReference type="InterPro" id="IPR005467">
    <property type="entry name" value="His_kinase_dom"/>
</dbReference>
<dbReference type="PROSITE" id="PS50109">
    <property type="entry name" value="HIS_KIN"/>
    <property type="match status" value="1"/>
</dbReference>
<dbReference type="InterPro" id="IPR035965">
    <property type="entry name" value="PAS-like_dom_sf"/>
</dbReference>
<dbReference type="SMART" id="SM00387">
    <property type="entry name" value="HATPase_c"/>
    <property type="match status" value="1"/>
</dbReference>
<proteinExistence type="predicted"/>
<dbReference type="Pfam" id="PF02518">
    <property type="entry name" value="HATPase_c"/>
    <property type="match status" value="1"/>
</dbReference>
<dbReference type="EMBL" id="FQWM01000001">
    <property type="protein sequence ID" value="SHG30398.1"/>
    <property type="molecule type" value="Genomic_DNA"/>
</dbReference>
<dbReference type="AlphaFoldDB" id="A0A1M5IPZ3"/>
<dbReference type="Pfam" id="PF00072">
    <property type="entry name" value="Response_reg"/>
    <property type="match status" value="1"/>
</dbReference>
<dbReference type="EC" id="2.7.13.3" evidence="2"/>
<dbReference type="SMART" id="SM00388">
    <property type="entry name" value="HisKA"/>
    <property type="match status" value="1"/>
</dbReference>
<evidence type="ECO:0000259" key="5">
    <source>
        <dbReference type="PROSITE" id="PS50109"/>
    </source>
</evidence>
<keyword evidence="7" id="KW-0808">Transferase</keyword>
<accession>A0A1M5IPZ3</accession>
<dbReference type="InterPro" id="IPR004358">
    <property type="entry name" value="Sig_transdc_His_kin-like_C"/>
</dbReference>
<dbReference type="Gene3D" id="3.40.50.2300">
    <property type="match status" value="1"/>
</dbReference>
<dbReference type="InterPro" id="IPR011006">
    <property type="entry name" value="CheY-like_superfamily"/>
</dbReference>
<dbReference type="PANTHER" id="PTHR43065:SF42">
    <property type="entry name" value="TWO-COMPONENT SENSOR PPRA"/>
    <property type="match status" value="1"/>
</dbReference>
<dbReference type="RefSeq" id="WP_131814552.1">
    <property type="nucleotide sequence ID" value="NZ_FQWM01000001.1"/>
</dbReference>
<dbReference type="SUPFAM" id="SSF47384">
    <property type="entry name" value="Homodimeric domain of signal transducing histidine kinase"/>
    <property type="match status" value="1"/>
</dbReference>
<evidence type="ECO:0000256" key="3">
    <source>
        <dbReference type="ARBA" id="ARBA00022553"/>
    </source>
</evidence>